<evidence type="ECO:0000256" key="2">
    <source>
        <dbReference type="ARBA" id="ARBA00022692"/>
    </source>
</evidence>
<dbReference type="EMBL" id="CP029479">
    <property type="protein sequence ID" value="AWM77347.1"/>
    <property type="molecule type" value="Genomic_DNA"/>
</dbReference>
<keyword evidence="4 6" id="KW-0472">Membrane</keyword>
<dbReference type="KEGG" id="phb:HYN04_05950"/>
<proteinExistence type="predicted"/>
<dbReference type="PANTHER" id="PTHR36926:SF1">
    <property type="entry name" value="COLICIN V PRODUCTION PROTEIN"/>
    <property type="match status" value="1"/>
</dbReference>
<feature type="transmembrane region" description="Helical" evidence="6">
    <location>
        <begin position="29"/>
        <end position="48"/>
    </location>
</feature>
<feature type="transmembrane region" description="Helical" evidence="6">
    <location>
        <begin position="60"/>
        <end position="81"/>
    </location>
</feature>
<reference evidence="8" key="1">
    <citation type="submission" date="2018-05" db="EMBL/GenBank/DDBJ databases">
        <title>Genome sequencing of Phenylobacterium sp. HYN0004.</title>
        <authorList>
            <person name="Yi H."/>
            <person name="Baek C."/>
        </authorList>
    </citation>
    <scope>NUCLEOTIDE SEQUENCE [LARGE SCALE GENOMIC DNA]</scope>
    <source>
        <strain evidence="8">HYN0004</strain>
    </source>
</reference>
<evidence type="ECO:0000313" key="8">
    <source>
        <dbReference type="Proteomes" id="UP000247763"/>
    </source>
</evidence>
<evidence type="ECO:0000256" key="5">
    <source>
        <dbReference type="SAM" id="MobiDB-lite"/>
    </source>
</evidence>
<dbReference type="GO" id="GO:0016020">
    <property type="term" value="C:membrane"/>
    <property type="evidence" value="ECO:0007669"/>
    <property type="project" value="UniProtKB-SubCell"/>
</dbReference>
<evidence type="ECO:0000313" key="7">
    <source>
        <dbReference type="EMBL" id="AWM77347.1"/>
    </source>
</evidence>
<dbReference type="InterPro" id="IPR052719">
    <property type="entry name" value="CvpA-like"/>
</dbReference>
<evidence type="ECO:0000256" key="6">
    <source>
        <dbReference type="SAM" id="Phobius"/>
    </source>
</evidence>
<evidence type="ECO:0000256" key="1">
    <source>
        <dbReference type="ARBA" id="ARBA00004141"/>
    </source>
</evidence>
<evidence type="ECO:0000256" key="3">
    <source>
        <dbReference type="ARBA" id="ARBA00022989"/>
    </source>
</evidence>
<feature type="compositionally biased region" description="Basic and acidic residues" evidence="5">
    <location>
        <begin position="197"/>
        <end position="207"/>
    </location>
</feature>
<dbReference type="RefSeq" id="WP_110449914.1">
    <property type="nucleotide sequence ID" value="NZ_CP029479.1"/>
</dbReference>
<keyword evidence="8" id="KW-1185">Reference proteome</keyword>
<dbReference type="Pfam" id="PF02674">
    <property type="entry name" value="Colicin_V"/>
    <property type="match status" value="1"/>
</dbReference>
<name>A0A2Z3HNP5_9CAUL</name>
<accession>A0A2Z3HNP5</accession>
<comment type="subcellular location">
    <subcellularLocation>
        <location evidence="1">Membrane</location>
        <topology evidence="1">Multi-pass membrane protein</topology>
    </subcellularLocation>
</comment>
<dbReference type="InterPro" id="IPR003825">
    <property type="entry name" value="Colicin-V_CvpA"/>
</dbReference>
<feature type="transmembrane region" description="Helical" evidence="6">
    <location>
        <begin position="101"/>
        <end position="122"/>
    </location>
</feature>
<organism evidence="7 8">
    <name type="scientific">Phenylobacterium parvum</name>
    <dbReference type="NCBI Taxonomy" id="2201350"/>
    <lineage>
        <taxon>Bacteria</taxon>
        <taxon>Pseudomonadati</taxon>
        <taxon>Pseudomonadota</taxon>
        <taxon>Alphaproteobacteria</taxon>
        <taxon>Caulobacterales</taxon>
        <taxon>Caulobacteraceae</taxon>
        <taxon>Phenylobacterium</taxon>
    </lineage>
</organism>
<dbReference type="AlphaFoldDB" id="A0A2Z3HNP5"/>
<dbReference type="PANTHER" id="PTHR36926">
    <property type="entry name" value="COLICIN V PRODUCTION PROTEIN"/>
    <property type="match status" value="1"/>
</dbReference>
<dbReference type="GO" id="GO:0009403">
    <property type="term" value="P:toxin biosynthetic process"/>
    <property type="evidence" value="ECO:0007669"/>
    <property type="project" value="InterPro"/>
</dbReference>
<keyword evidence="3 6" id="KW-1133">Transmembrane helix</keyword>
<gene>
    <name evidence="7" type="ORF">HYN04_05950</name>
</gene>
<dbReference type="Proteomes" id="UP000247763">
    <property type="component" value="Chromosome"/>
</dbReference>
<keyword evidence="2 6" id="KW-0812">Transmembrane</keyword>
<dbReference type="OrthoDB" id="7185709at2"/>
<protein>
    <submittedName>
        <fullName evidence="7">Colicin V production protein</fullName>
    </submittedName>
</protein>
<sequence>MIPFDLIVLAILLASAGLGYLQGAVRELVSLVSLILAVVAAILGLRHLEPLIEARLDPDWAAAPLAFLIIFAGAYLILRMLGNGLSGGVRQARLLNALDRALGFGFGLVRAVLFLGVCNLIFTAATPDSQRPEWLKGSVFFPLTERSAGLIRTLAPKGLDLAGRWAPRVGDAVGDALGGSAEGDTGPARGYENATPPDRDKAAETPW</sequence>
<evidence type="ECO:0000256" key="4">
    <source>
        <dbReference type="ARBA" id="ARBA00023136"/>
    </source>
</evidence>
<feature type="region of interest" description="Disordered" evidence="5">
    <location>
        <begin position="176"/>
        <end position="207"/>
    </location>
</feature>